<accession>A0A561ENS8</accession>
<organism evidence="2 3">
    <name type="scientific">Kitasatospora atroaurantiaca</name>
    <dbReference type="NCBI Taxonomy" id="285545"/>
    <lineage>
        <taxon>Bacteria</taxon>
        <taxon>Bacillati</taxon>
        <taxon>Actinomycetota</taxon>
        <taxon>Actinomycetes</taxon>
        <taxon>Kitasatosporales</taxon>
        <taxon>Streptomycetaceae</taxon>
        <taxon>Kitasatospora</taxon>
    </lineage>
</organism>
<evidence type="ECO:0000256" key="1">
    <source>
        <dbReference type="SAM" id="Phobius"/>
    </source>
</evidence>
<dbReference type="InterPro" id="IPR013901">
    <property type="entry name" value="Anthrone_oxy"/>
</dbReference>
<feature type="transmembrane region" description="Helical" evidence="1">
    <location>
        <begin position="88"/>
        <end position="110"/>
    </location>
</feature>
<keyword evidence="1" id="KW-0472">Membrane</keyword>
<dbReference type="Proteomes" id="UP000318416">
    <property type="component" value="Unassembled WGS sequence"/>
</dbReference>
<evidence type="ECO:0000313" key="2">
    <source>
        <dbReference type="EMBL" id="TWE17265.1"/>
    </source>
</evidence>
<dbReference type="Pfam" id="PF08592">
    <property type="entry name" value="Anthrone_oxy"/>
    <property type="match status" value="1"/>
</dbReference>
<reference evidence="2 3" key="1">
    <citation type="submission" date="2019-06" db="EMBL/GenBank/DDBJ databases">
        <title>Sequencing the genomes of 1000 actinobacteria strains.</title>
        <authorList>
            <person name="Klenk H.-P."/>
        </authorList>
    </citation>
    <scope>NUCLEOTIDE SEQUENCE [LARGE SCALE GENOMIC DNA]</scope>
    <source>
        <strain evidence="2 3">DSM 41649</strain>
    </source>
</reference>
<keyword evidence="3" id="KW-1185">Reference proteome</keyword>
<dbReference type="RefSeq" id="WP_145789934.1">
    <property type="nucleotide sequence ID" value="NZ_BAAABR010000030.1"/>
</dbReference>
<dbReference type="EMBL" id="VIVR01000001">
    <property type="protein sequence ID" value="TWE17265.1"/>
    <property type="molecule type" value="Genomic_DNA"/>
</dbReference>
<sequence length="172" mass="17756">MFALFRTTSLLAATVCTGLTAGLFYAYACSVMLALGTVDDRTFVDVMQRINTAILNGWFAVGFGGAAVFAVLAAVLHGRGDGRSVLPWIVAAIVLYGVMFVVTGVVNVPLNNELAAAGEPGGIADPAGLRAHVEGTWVRWNIVRTVASTAAFGCLAWALVLEGRIPSAGAAG</sequence>
<protein>
    <submittedName>
        <fullName evidence="2">Putative membrane protein</fullName>
    </submittedName>
</protein>
<name>A0A561ENS8_9ACTN</name>
<comment type="caution">
    <text evidence="2">The sequence shown here is derived from an EMBL/GenBank/DDBJ whole genome shotgun (WGS) entry which is preliminary data.</text>
</comment>
<proteinExistence type="predicted"/>
<dbReference type="AlphaFoldDB" id="A0A561ENS8"/>
<gene>
    <name evidence="2" type="ORF">FB465_2273</name>
</gene>
<evidence type="ECO:0000313" key="3">
    <source>
        <dbReference type="Proteomes" id="UP000318416"/>
    </source>
</evidence>
<keyword evidence="1" id="KW-0812">Transmembrane</keyword>
<feature type="transmembrane region" description="Helical" evidence="1">
    <location>
        <begin position="50"/>
        <end position="76"/>
    </location>
</feature>
<dbReference type="OrthoDB" id="428263at2"/>
<keyword evidence="1" id="KW-1133">Transmembrane helix</keyword>